<dbReference type="Proteomes" id="UP000578112">
    <property type="component" value="Unassembled WGS sequence"/>
</dbReference>
<feature type="transmembrane region" description="Helical" evidence="1">
    <location>
        <begin position="68"/>
        <end position="88"/>
    </location>
</feature>
<keyword evidence="1" id="KW-0812">Transmembrane</keyword>
<dbReference type="AlphaFoldDB" id="A0A7W7MSN6"/>
<dbReference type="RefSeq" id="WP_203709087.1">
    <property type="nucleotide sequence ID" value="NZ_BOMK01000003.1"/>
</dbReference>
<feature type="transmembrane region" description="Helical" evidence="1">
    <location>
        <begin position="203"/>
        <end position="222"/>
    </location>
</feature>
<accession>A0A7W7MSN6</accession>
<feature type="transmembrane region" description="Helical" evidence="1">
    <location>
        <begin position="100"/>
        <end position="126"/>
    </location>
</feature>
<feature type="transmembrane region" description="Helical" evidence="1">
    <location>
        <begin position="176"/>
        <end position="197"/>
    </location>
</feature>
<keyword evidence="1" id="KW-0472">Membrane</keyword>
<reference evidence="2 3" key="1">
    <citation type="submission" date="2020-08" db="EMBL/GenBank/DDBJ databases">
        <title>Sequencing the genomes of 1000 actinobacteria strains.</title>
        <authorList>
            <person name="Klenk H.-P."/>
        </authorList>
    </citation>
    <scope>NUCLEOTIDE SEQUENCE [LARGE SCALE GENOMIC DNA]</scope>
    <source>
        <strain evidence="2 3">DSM 43149</strain>
    </source>
</reference>
<keyword evidence="1" id="KW-1133">Transmembrane helix</keyword>
<feature type="transmembrane region" description="Helical" evidence="1">
    <location>
        <begin position="146"/>
        <end position="164"/>
    </location>
</feature>
<keyword evidence="3" id="KW-1185">Reference proteome</keyword>
<comment type="caution">
    <text evidence="2">The sequence shown here is derived from an EMBL/GenBank/DDBJ whole genome shotgun (WGS) entry which is preliminary data.</text>
</comment>
<proteinExistence type="predicted"/>
<evidence type="ECO:0000313" key="2">
    <source>
        <dbReference type="EMBL" id="MBB4764870.1"/>
    </source>
</evidence>
<dbReference type="EMBL" id="JACHNH010000001">
    <property type="protein sequence ID" value="MBB4764870.1"/>
    <property type="molecule type" value="Genomic_DNA"/>
</dbReference>
<evidence type="ECO:0000313" key="3">
    <source>
        <dbReference type="Proteomes" id="UP000578112"/>
    </source>
</evidence>
<sequence>MSEARPAPHARMRRAIRRVLTAPRAAAVAGIAFALLLGAMLILVRLAVPPGSADTDALLDDASRRNSIRLALNLAPYAGITFLWFIGVIRDNVGEREDRLFATVFLGSGLLFLAMLYTSMALWAALVVTYTDGTVGNDGADLARTTAHVLTSIYAVKMAAVFMISTSTIALRSASLPRWLALLGFLLGLTLLIGSSFAPWAELIMPVWVLLLSVVLLIGTYRRPETGQEYER</sequence>
<feature type="transmembrane region" description="Helical" evidence="1">
    <location>
        <begin position="21"/>
        <end position="48"/>
    </location>
</feature>
<protein>
    <submittedName>
        <fullName evidence="2">Fumarate reductase subunit D</fullName>
    </submittedName>
</protein>
<evidence type="ECO:0000256" key="1">
    <source>
        <dbReference type="SAM" id="Phobius"/>
    </source>
</evidence>
<organism evidence="2 3">
    <name type="scientific">Actinoplanes digitatis</name>
    <dbReference type="NCBI Taxonomy" id="1868"/>
    <lineage>
        <taxon>Bacteria</taxon>
        <taxon>Bacillati</taxon>
        <taxon>Actinomycetota</taxon>
        <taxon>Actinomycetes</taxon>
        <taxon>Micromonosporales</taxon>
        <taxon>Micromonosporaceae</taxon>
        <taxon>Actinoplanes</taxon>
    </lineage>
</organism>
<name>A0A7W7MSN6_9ACTN</name>
<gene>
    <name evidence="2" type="ORF">BJ971_005426</name>
</gene>